<organism evidence="1 2">
    <name type="scientific">Methylocystis borbori</name>
    <dbReference type="NCBI Taxonomy" id="3118750"/>
    <lineage>
        <taxon>Bacteria</taxon>
        <taxon>Pseudomonadati</taxon>
        <taxon>Pseudomonadota</taxon>
        <taxon>Alphaproteobacteria</taxon>
        <taxon>Hyphomicrobiales</taxon>
        <taxon>Methylocystaceae</taxon>
        <taxon>Methylocystis</taxon>
    </lineage>
</organism>
<evidence type="ECO:0000313" key="1">
    <source>
        <dbReference type="EMBL" id="MEF3367338.1"/>
    </source>
</evidence>
<keyword evidence="2" id="KW-1185">Reference proteome</keyword>
<name>A0ABU7XIY8_9HYPH</name>
<reference evidence="1 2" key="1">
    <citation type="submission" date="2024-02" db="EMBL/GenBank/DDBJ databases">
        <authorList>
            <person name="Grouzdev D."/>
        </authorList>
    </citation>
    <scope>NUCLEOTIDE SEQUENCE [LARGE SCALE GENOMIC DNA]</scope>
    <source>
        <strain evidence="1 2">9N</strain>
    </source>
</reference>
<dbReference type="EMBL" id="JAZHYN010000038">
    <property type="protein sequence ID" value="MEF3367338.1"/>
    <property type="molecule type" value="Genomic_DNA"/>
</dbReference>
<evidence type="ECO:0008006" key="3">
    <source>
        <dbReference type="Google" id="ProtNLM"/>
    </source>
</evidence>
<evidence type="ECO:0000313" key="2">
    <source>
        <dbReference type="Proteomes" id="UP001350748"/>
    </source>
</evidence>
<comment type="caution">
    <text evidence="1">The sequence shown here is derived from an EMBL/GenBank/DDBJ whole genome shotgun (WGS) entry which is preliminary data.</text>
</comment>
<gene>
    <name evidence="1" type="ORF">V3H18_12410</name>
</gene>
<dbReference type="Proteomes" id="UP001350748">
    <property type="component" value="Unassembled WGS sequence"/>
</dbReference>
<sequence length="55" mass="6514">MAQAPREIKRREKAAPTLERFPITWNHVIDKESLKIKILEQVLVEKACQLFRNLL</sequence>
<proteinExistence type="predicted"/>
<accession>A0ABU7XIY8</accession>
<protein>
    <recommendedName>
        <fullName evidence="3">Transposase</fullName>
    </recommendedName>
</protein>
<dbReference type="RefSeq" id="WP_332082384.1">
    <property type="nucleotide sequence ID" value="NZ_JAZHYN010000038.1"/>
</dbReference>